<dbReference type="InterPro" id="IPR011009">
    <property type="entry name" value="Kinase-like_dom_sf"/>
</dbReference>
<name>A0A2Z6RIB4_9GLOM</name>
<dbReference type="InterPro" id="IPR001245">
    <property type="entry name" value="Ser-Thr/Tyr_kinase_cat_dom"/>
</dbReference>
<keyword evidence="3" id="KW-1185">Reference proteome</keyword>
<dbReference type="EMBL" id="BEXD01002112">
    <property type="protein sequence ID" value="GBB97029.1"/>
    <property type="molecule type" value="Genomic_DNA"/>
</dbReference>
<evidence type="ECO:0000313" key="3">
    <source>
        <dbReference type="Proteomes" id="UP000247702"/>
    </source>
</evidence>
<accession>A0A2Z6RIB4</accession>
<dbReference type="InterPro" id="IPR051681">
    <property type="entry name" value="Ser/Thr_Kinases-Pseudokinases"/>
</dbReference>
<dbReference type="Proteomes" id="UP000247702">
    <property type="component" value="Unassembled WGS sequence"/>
</dbReference>
<comment type="caution">
    <text evidence="2">The sequence shown here is derived from an EMBL/GenBank/DDBJ whole genome shotgun (WGS) entry which is preliminary data.</text>
</comment>
<dbReference type="Gene3D" id="1.10.510.10">
    <property type="entry name" value="Transferase(Phosphotransferase) domain 1"/>
    <property type="match status" value="1"/>
</dbReference>
<organism evidence="2 3">
    <name type="scientific">Rhizophagus clarus</name>
    <dbReference type="NCBI Taxonomy" id="94130"/>
    <lineage>
        <taxon>Eukaryota</taxon>
        <taxon>Fungi</taxon>
        <taxon>Fungi incertae sedis</taxon>
        <taxon>Mucoromycota</taxon>
        <taxon>Glomeromycotina</taxon>
        <taxon>Glomeromycetes</taxon>
        <taxon>Glomerales</taxon>
        <taxon>Glomeraceae</taxon>
        <taxon>Rhizophagus</taxon>
    </lineage>
</organism>
<proteinExistence type="predicted"/>
<dbReference type="Pfam" id="PF07714">
    <property type="entry name" value="PK_Tyr_Ser-Thr"/>
    <property type="match status" value="1"/>
</dbReference>
<dbReference type="InterPro" id="IPR000719">
    <property type="entry name" value="Prot_kinase_dom"/>
</dbReference>
<evidence type="ECO:0000313" key="2">
    <source>
        <dbReference type="EMBL" id="GBB97029.1"/>
    </source>
</evidence>
<feature type="domain" description="Protein kinase" evidence="1">
    <location>
        <begin position="11"/>
        <end position="307"/>
    </location>
</feature>
<dbReference type="PANTHER" id="PTHR44329:SF214">
    <property type="entry name" value="PROTEIN KINASE DOMAIN-CONTAINING PROTEIN"/>
    <property type="match status" value="1"/>
</dbReference>
<reference evidence="2 3" key="1">
    <citation type="submission" date="2017-11" db="EMBL/GenBank/DDBJ databases">
        <title>The genome of Rhizophagus clarus HR1 reveals common genetic basis of auxotrophy among arbuscular mycorrhizal fungi.</title>
        <authorList>
            <person name="Kobayashi Y."/>
        </authorList>
    </citation>
    <scope>NUCLEOTIDE SEQUENCE [LARGE SCALE GENOMIC DNA]</scope>
    <source>
        <strain evidence="2 3">HR1</strain>
    </source>
</reference>
<dbReference type="PROSITE" id="PS50011">
    <property type="entry name" value="PROTEIN_KINASE_DOM"/>
    <property type="match status" value="1"/>
</dbReference>
<dbReference type="GO" id="GO:0005524">
    <property type="term" value="F:ATP binding"/>
    <property type="evidence" value="ECO:0007669"/>
    <property type="project" value="InterPro"/>
</dbReference>
<dbReference type="PANTHER" id="PTHR44329">
    <property type="entry name" value="SERINE/THREONINE-PROTEIN KINASE TNNI3K-RELATED"/>
    <property type="match status" value="1"/>
</dbReference>
<sequence>MGFEWIPYDQFDDVKEISKNNLVISYSAMWKNGPLYWRSWNEYKRVPYKTVVLKYLGNSQNITEKSLNKNIYSVKNFGLNIYGISQNPITKDYFMVLNLTKYCVKCDKMYTNELYKWYRGGFGTVYSATWKDGQLGHYKDKNEWIREPDRKVALKCLYNSQYTNNLFLNEVKAYSINNFDKILKVYGISQHPDTKDYIIVLQYAEDRNFSYWLNNNSKYFNWFIKSKVLNMGLCGEIGDIDDTNIYGVMPYVAPEVLRGNPYSQAADIYGFSMIMYFVATGRQPFASFAHDHHLALDTVYVKELDPT</sequence>
<dbReference type="Gene3D" id="3.30.200.20">
    <property type="entry name" value="Phosphorylase Kinase, domain 1"/>
    <property type="match status" value="1"/>
</dbReference>
<dbReference type="AlphaFoldDB" id="A0A2Z6RIB4"/>
<dbReference type="GO" id="GO:0004674">
    <property type="term" value="F:protein serine/threonine kinase activity"/>
    <property type="evidence" value="ECO:0007669"/>
    <property type="project" value="TreeGrafter"/>
</dbReference>
<evidence type="ECO:0000259" key="1">
    <source>
        <dbReference type="PROSITE" id="PS50011"/>
    </source>
</evidence>
<dbReference type="Pfam" id="PF00069">
    <property type="entry name" value="Pkinase"/>
    <property type="match status" value="1"/>
</dbReference>
<dbReference type="SUPFAM" id="SSF56112">
    <property type="entry name" value="Protein kinase-like (PK-like)"/>
    <property type="match status" value="1"/>
</dbReference>
<protein>
    <recommendedName>
        <fullName evidence="1">Protein kinase domain-containing protein</fullName>
    </recommendedName>
</protein>
<gene>
    <name evidence="2" type="ORF">RclHR1_00290027</name>
</gene>
<dbReference type="SMART" id="SM00220">
    <property type="entry name" value="S_TKc"/>
    <property type="match status" value="1"/>
</dbReference>